<comment type="cofactor">
    <cofactor evidence="6">
        <name>a divalent metal cation</name>
        <dbReference type="ChEBI" id="CHEBI:60240"/>
    </cofactor>
</comment>
<evidence type="ECO:0000256" key="3">
    <source>
        <dbReference type="ARBA" id="ARBA00022857"/>
    </source>
</evidence>
<keyword evidence="3 6" id="KW-0521">NADP</keyword>
<dbReference type="GO" id="GO:0003951">
    <property type="term" value="F:NAD+ kinase activity"/>
    <property type="evidence" value="ECO:0007669"/>
    <property type="project" value="UniProtKB-UniRule"/>
</dbReference>
<keyword evidence="4 6" id="KW-0520">NAD</keyword>
<feature type="binding site" evidence="6">
    <location>
        <begin position="145"/>
        <end position="146"/>
    </location>
    <ligand>
        <name>NAD(+)</name>
        <dbReference type="ChEBI" id="CHEBI:57540"/>
    </ligand>
</feature>
<dbReference type="GO" id="GO:0006741">
    <property type="term" value="P:NADP+ biosynthetic process"/>
    <property type="evidence" value="ECO:0007669"/>
    <property type="project" value="UniProtKB-UniRule"/>
</dbReference>
<dbReference type="Gene3D" id="2.60.200.30">
    <property type="entry name" value="Probable inorganic polyphosphate/atp-NAD kinase, domain 2"/>
    <property type="match status" value="1"/>
</dbReference>
<feature type="binding site" evidence="6">
    <location>
        <begin position="71"/>
        <end position="72"/>
    </location>
    <ligand>
        <name>NAD(+)</name>
        <dbReference type="ChEBI" id="CHEBI:57540"/>
    </ligand>
</feature>
<sequence length="289" mass="31419">MNRPVGKVVVVARTGSDRPLELASRIGGWLKERGVSVQFDLATSTALGLRNGVRRDAIPKKTDLVIAAGGDGTLLSIARSVSPQGIPILGVNMGSMGFLTELQPDELLPNLDKVVSGDYRIEERATLRVRLMHGDQALNEHMALNDVVVTKSALARMIGLELWLDQNRMASYTSDGLILATPTGSTAYSLSAGGPVLDPEVDAFVVTPICPHSMAYRPTVIPGNTSIQVALKEGTHEEVYVTLDGQIGFPISHQDVLHVDRHPAPVRLLRLSDRSFYEVLRTKLKWGER</sequence>
<dbReference type="Proteomes" id="UP000648239">
    <property type="component" value="Unassembled WGS sequence"/>
</dbReference>
<proteinExistence type="inferred from homology"/>
<evidence type="ECO:0000256" key="6">
    <source>
        <dbReference type="HAMAP-Rule" id="MF_00361"/>
    </source>
</evidence>
<dbReference type="Gene3D" id="3.40.50.10330">
    <property type="entry name" value="Probable inorganic polyphosphate/atp-NAD kinase, domain 1"/>
    <property type="match status" value="1"/>
</dbReference>
<organism evidence="7 8">
    <name type="scientific">Candidatus Polarisedimenticola svalbardensis</name>
    <dbReference type="NCBI Taxonomy" id="2886004"/>
    <lineage>
        <taxon>Bacteria</taxon>
        <taxon>Pseudomonadati</taxon>
        <taxon>Acidobacteriota</taxon>
        <taxon>Candidatus Polarisedimenticolia</taxon>
        <taxon>Candidatus Polarisedimenticolales</taxon>
        <taxon>Candidatus Polarisedimenticolaceae</taxon>
        <taxon>Candidatus Polarisedimenticola</taxon>
    </lineage>
</organism>
<comment type="subcellular location">
    <subcellularLocation>
        <location evidence="6">Cytoplasm</location>
    </subcellularLocation>
</comment>
<evidence type="ECO:0000313" key="7">
    <source>
        <dbReference type="EMBL" id="MBD3866535.1"/>
    </source>
</evidence>
<evidence type="ECO:0000313" key="8">
    <source>
        <dbReference type="Proteomes" id="UP000648239"/>
    </source>
</evidence>
<comment type="caution">
    <text evidence="7">The sequence shown here is derived from an EMBL/GenBank/DDBJ whole genome shotgun (WGS) entry which is preliminary data.</text>
</comment>
<dbReference type="PANTHER" id="PTHR20275:SF0">
    <property type="entry name" value="NAD KINASE"/>
    <property type="match status" value="1"/>
</dbReference>
<dbReference type="PANTHER" id="PTHR20275">
    <property type="entry name" value="NAD KINASE"/>
    <property type="match status" value="1"/>
</dbReference>
<feature type="binding site" evidence="6">
    <location>
        <position position="156"/>
    </location>
    <ligand>
        <name>NAD(+)</name>
        <dbReference type="ChEBI" id="CHEBI:57540"/>
    </ligand>
</feature>
<dbReference type="EC" id="2.7.1.23" evidence="6"/>
<evidence type="ECO:0000256" key="4">
    <source>
        <dbReference type="ARBA" id="ARBA00023027"/>
    </source>
</evidence>
<feature type="active site" description="Proton acceptor" evidence="6">
    <location>
        <position position="71"/>
    </location>
</feature>
<dbReference type="Pfam" id="PF20143">
    <property type="entry name" value="NAD_kinase_C"/>
    <property type="match status" value="1"/>
</dbReference>
<comment type="similarity">
    <text evidence="6">Belongs to the NAD kinase family.</text>
</comment>
<dbReference type="GO" id="GO:0005524">
    <property type="term" value="F:ATP binding"/>
    <property type="evidence" value="ECO:0007669"/>
    <property type="project" value="UniProtKB-KW"/>
</dbReference>
<dbReference type="InterPro" id="IPR017438">
    <property type="entry name" value="ATP-NAD_kinase_N"/>
</dbReference>
<comment type="catalytic activity">
    <reaction evidence="5 6">
        <text>NAD(+) + ATP = ADP + NADP(+) + H(+)</text>
        <dbReference type="Rhea" id="RHEA:18629"/>
        <dbReference type="ChEBI" id="CHEBI:15378"/>
        <dbReference type="ChEBI" id="CHEBI:30616"/>
        <dbReference type="ChEBI" id="CHEBI:57540"/>
        <dbReference type="ChEBI" id="CHEBI:58349"/>
        <dbReference type="ChEBI" id="CHEBI:456216"/>
        <dbReference type="EC" id="2.7.1.23"/>
    </reaction>
</comment>
<keyword evidence="2 6" id="KW-0418">Kinase</keyword>
<dbReference type="InterPro" id="IPR016064">
    <property type="entry name" value="NAD/diacylglycerol_kinase_sf"/>
</dbReference>
<dbReference type="HAMAP" id="MF_00361">
    <property type="entry name" value="NAD_kinase"/>
    <property type="match status" value="1"/>
</dbReference>
<gene>
    <name evidence="6" type="primary">nadK</name>
    <name evidence="7" type="ORF">IFK94_00270</name>
</gene>
<dbReference type="AlphaFoldDB" id="A0A8J6XWW4"/>
<dbReference type="SUPFAM" id="SSF111331">
    <property type="entry name" value="NAD kinase/diacylglycerol kinase-like"/>
    <property type="match status" value="1"/>
</dbReference>
<name>A0A8J6XWW4_9BACT</name>
<feature type="binding site" evidence="6">
    <location>
        <begin position="186"/>
        <end position="191"/>
    </location>
    <ligand>
        <name>NAD(+)</name>
        <dbReference type="ChEBI" id="CHEBI:57540"/>
    </ligand>
</feature>
<accession>A0A8J6XWW4</accession>
<dbReference type="GO" id="GO:0019674">
    <property type="term" value="P:NAD+ metabolic process"/>
    <property type="evidence" value="ECO:0007669"/>
    <property type="project" value="InterPro"/>
</dbReference>
<feature type="binding site" evidence="6">
    <location>
        <position position="175"/>
    </location>
    <ligand>
        <name>NAD(+)</name>
        <dbReference type="ChEBI" id="CHEBI:57540"/>
    </ligand>
</feature>
<dbReference type="Pfam" id="PF01513">
    <property type="entry name" value="NAD_kinase"/>
    <property type="match status" value="1"/>
</dbReference>
<dbReference type="EMBL" id="JACXWD010000001">
    <property type="protein sequence ID" value="MBD3866535.1"/>
    <property type="molecule type" value="Genomic_DNA"/>
</dbReference>
<comment type="function">
    <text evidence="6">Involved in the regulation of the intracellular balance of NAD and NADP, and is a key enzyme in the biosynthesis of NADP. Catalyzes specifically the phosphorylation on 2'-hydroxyl of the adenosine moiety of NAD to yield NADP.</text>
</comment>
<dbReference type="GO" id="GO:0051287">
    <property type="term" value="F:NAD binding"/>
    <property type="evidence" value="ECO:0007669"/>
    <property type="project" value="UniProtKB-ARBA"/>
</dbReference>
<dbReference type="GO" id="GO:0005737">
    <property type="term" value="C:cytoplasm"/>
    <property type="evidence" value="ECO:0007669"/>
    <property type="project" value="UniProtKB-SubCell"/>
</dbReference>
<dbReference type="InterPro" id="IPR017437">
    <property type="entry name" value="ATP-NAD_kinase_PpnK-typ_C"/>
</dbReference>
<keyword evidence="6" id="KW-0547">Nucleotide-binding</keyword>
<feature type="binding site" evidence="6">
    <location>
        <position position="246"/>
    </location>
    <ligand>
        <name>NAD(+)</name>
        <dbReference type="ChEBI" id="CHEBI:57540"/>
    </ligand>
</feature>
<dbReference type="InterPro" id="IPR002504">
    <property type="entry name" value="NADK"/>
</dbReference>
<evidence type="ECO:0000256" key="1">
    <source>
        <dbReference type="ARBA" id="ARBA00022679"/>
    </source>
</evidence>
<comment type="caution">
    <text evidence="6">Lacks conserved residue(s) required for the propagation of feature annotation.</text>
</comment>
<dbReference type="GO" id="GO:0046872">
    <property type="term" value="F:metal ion binding"/>
    <property type="evidence" value="ECO:0007669"/>
    <property type="project" value="UniProtKB-UniRule"/>
</dbReference>
<evidence type="ECO:0000256" key="5">
    <source>
        <dbReference type="ARBA" id="ARBA00047925"/>
    </source>
</evidence>
<keyword evidence="1 6" id="KW-0808">Transferase</keyword>
<evidence type="ECO:0000256" key="2">
    <source>
        <dbReference type="ARBA" id="ARBA00022777"/>
    </source>
</evidence>
<protein>
    <recommendedName>
        <fullName evidence="6">NAD kinase</fullName>
        <ecNumber evidence="6">2.7.1.23</ecNumber>
    </recommendedName>
    <alternativeName>
        <fullName evidence="6">ATP-dependent NAD kinase</fullName>
    </alternativeName>
</protein>
<keyword evidence="6" id="KW-0963">Cytoplasm</keyword>
<keyword evidence="6" id="KW-0067">ATP-binding</keyword>
<reference evidence="7 8" key="1">
    <citation type="submission" date="2020-08" db="EMBL/GenBank/DDBJ databases">
        <title>Acidobacteriota in marine sediments use diverse sulfur dissimilation pathways.</title>
        <authorList>
            <person name="Wasmund K."/>
        </authorList>
    </citation>
    <scope>NUCLEOTIDE SEQUENCE [LARGE SCALE GENOMIC DNA]</scope>
    <source>
        <strain evidence="7">MAG AM4</strain>
    </source>
</reference>